<dbReference type="PANTHER" id="PTHR43292">
    <property type="entry name" value="ACYL-COA DEHYDROGENASE"/>
    <property type="match status" value="1"/>
</dbReference>
<dbReference type="Pfam" id="PF02770">
    <property type="entry name" value="Acyl-CoA_dh_M"/>
    <property type="match status" value="1"/>
</dbReference>
<organism evidence="10 11">
    <name type="scientific">Halioxenophilus aromaticivorans</name>
    <dbReference type="NCBI Taxonomy" id="1306992"/>
    <lineage>
        <taxon>Bacteria</taxon>
        <taxon>Pseudomonadati</taxon>
        <taxon>Pseudomonadota</taxon>
        <taxon>Gammaproteobacteria</taxon>
        <taxon>Alteromonadales</taxon>
        <taxon>Alteromonadaceae</taxon>
        <taxon>Halioxenophilus</taxon>
    </lineage>
</organism>
<dbReference type="Pfam" id="PF00441">
    <property type="entry name" value="Acyl-CoA_dh_1"/>
    <property type="match status" value="1"/>
</dbReference>
<dbReference type="InterPro" id="IPR037069">
    <property type="entry name" value="AcylCoA_DH/ox_N_sf"/>
</dbReference>
<evidence type="ECO:0000259" key="9">
    <source>
        <dbReference type="Pfam" id="PF02771"/>
    </source>
</evidence>
<evidence type="ECO:0000313" key="11">
    <source>
        <dbReference type="Proteomes" id="UP001409585"/>
    </source>
</evidence>
<dbReference type="Gene3D" id="1.10.540.10">
    <property type="entry name" value="Acyl-CoA dehydrogenase/oxidase, N-terminal domain"/>
    <property type="match status" value="1"/>
</dbReference>
<dbReference type="EMBL" id="BAABLX010000029">
    <property type="protein sequence ID" value="GAA4952580.1"/>
    <property type="molecule type" value="Genomic_DNA"/>
</dbReference>
<evidence type="ECO:0000256" key="3">
    <source>
        <dbReference type="ARBA" id="ARBA00022630"/>
    </source>
</evidence>
<dbReference type="SUPFAM" id="SSF56645">
    <property type="entry name" value="Acyl-CoA dehydrogenase NM domain-like"/>
    <property type="match status" value="1"/>
</dbReference>
<dbReference type="Gene3D" id="2.40.110.10">
    <property type="entry name" value="Butyryl-CoA Dehydrogenase, subunit A, domain 2"/>
    <property type="match status" value="1"/>
</dbReference>
<keyword evidence="11" id="KW-1185">Reference proteome</keyword>
<accession>A0AAV3U6P9</accession>
<keyword evidence="5 6" id="KW-0560">Oxidoreductase</keyword>
<evidence type="ECO:0000259" key="7">
    <source>
        <dbReference type="Pfam" id="PF00441"/>
    </source>
</evidence>
<evidence type="ECO:0000256" key="2">
    <source>
        <dbReference type="ARBA" id="ARBA00009347"/>
    </source>
</evidence>
<keyword evidence="3 6" id="KW-0285">Flavoprotein</keyword>
<dbReference type="InterPro" id="IPR052161">
    <property type="entry name" value="Mycobact_Acyl-CoA_DH"/>
</dbReference>
<comment type="cofactor">
    <cofactor evidence="1 6">
        <name>FAD</name>
        <dbReference type="ChEBI" id="CHEBI:57692"/>
    </cofactor>
</comment>
<dbReference type="Proteomes" id="UP001409585">
    <property type="component" value="Unassembled WGS sequence"/>
</dbReference>
<keyword evidence="4 6" id="KW-0274">FAD</keyword>
<evidence type="ECO:0000256" key="1">
    <source>
        <dbReference type="ARBA" id="ARBA00001974"/>
    </source>
</evidence>
<dbReference type="InterPro" id="IPR036250">
    <property type="entry name" value="AcylCo_DH-like_C"/>
</dbReference>
<dbReference type="GO" id="GO:0050660">
    <property type="term" value="F:flavin adenine dinucleotide binding"/>
    <property type="evidence" value="ECO:0007669"/>
    <property type="project" value="InterPro"/>
</dbReference>
<dbReference type="InterPro" id="IPR009075">
    <property type="entry name" value="AcylCo_DH/oxidase_C"/>
</dbReference>
<dbReference type="InterPro" id="IPR046373">
    <property type="entry name" value="Acyl-CoA_Oxase/DH_mid-dom_sf"/>
</dbReference>
<dbReference type="RefSeq" id="WP_345425890.1">
    <property type="nucleotide sequence ID" value="NZ_AP031496.1"/>
</dbReference>
<evidence type="ECO:0000256" key="5">
    <source>
        <dbReference type="ARBA" id="ARBA00023002"/>
    </source>
</evidence>
<dbReference type="GO" id="GO:0005886">
    <property type="term" value="C:plasma membrane"/>
    <property type="evidence" value="ECO:0007669"/>
    <property type="project" value="TreeGrafter"/>
</dbReference>
<reference evidence="11" key="1">
    <citation type="journal article" date="2019" name="Int. J. Syst. Evol. Microbiol.">
        <title>The Global Catalogue of Microorganisms (GCM) 10K type strain sequencing project: providing services to taxonomists for standard genome sequencing and annotation.</title>
        <authorList>
            <consortium name="The Broad Institute Genomics Platform"/>
            <consortium name="The Broad Institute Genome Sequencing Center for Infectious Disease"/>
            <person name="Wu L."/>
            <person name="Ma J."/>
        </authorList>
    </citation>
    <scope>NUCLEOTIDE SEQUENCE [LARGE SCALE GENOMIC DNA]</scope>
    <source>
        <strain evidence="11">JCM 19134</strain>
    </source>
</reference>
<dbReference type="AlphaFoldDB" id="A0AAV3U6P9"/>
<feature type="domain" description="Acyl-CoA oxidase/dehydrogenase middle" evidence="8">
    <location>
        <begin position="121"/>
        <end position="215"/>
    </location>
</feature>
<dbReference type="PANTHER" id="PTHR43292:SF3">
    <property type="entry name" value="ACYL-COA DEHYDROGENASE FADE29"/>
    <property type="match status" value="1"/>
</dbReference>
<evidence type="ECO:0000259" key="8">
    <source>
        <dbReference type="Pfam" id="PF02770"/>
    </source>
</evidence>
<dbReference type="SUPFAM" id="SSF47203">
    <property type="entry name" value="Acyl-CoA dehydrogenase C-terminal domain-like"/>
    <property type="match status" value="1"/>
</dbReference>
<proteinExistence type="inferred from homology"/>
<name>A0AAV3U6P9_9ALTE</name>
<gene>
    <name evidence="10" type="ORF">GCM10025791_36650</name>
</gene>
<dbReference type="FunFam" id="2.40.110.10:FF:000002">
    <property type="entry name" value="Acyl-CoA dehydrogenase fadE12"/>
    <property type="match status" value="1"/>
</dbReference>
<dbReference type="GO" id="GO:0016627">
    <property type="term" value="F:oxidoreductase activity, acting on the CH-CH group of donors"/>
    <property type="evidence" value="ECO:0007669"/>
    <property type="project" value="InterPro"/>
</dbReference>
<comment type="similarity">
    <text evidence="2 6">Belongs to the acyl-CoA dehydrogenase family.</text>
</comment>
<comment type="caution">
    <text evidence="10">The sequence shown here is derived from an EMBL/GenBank/DDBJ whole genome shotgun (WGS) entry which is preliminary data.</text>
</comment>
<evidence type="ECO:0000256" key="4">
    <source>
        <dbReference type="ARBA" id="ARBA00022827"/>
    </source>
</evidence>
<dbReference type="Pfam" id="PF02771">
    <property type="entry name" value="Acyl-CoA_dh_N"/>
    <property type="match status" value="1"/>
</dbReference>
<dbReference type="InterPro" id="IPR009100">
    <property type="entry name" value="AcylCoA_DH/oxidase_NM_dom_sf"/>
</dbReference>
<feature type="domain" description="Acyl-CoA dehydrogenase/oxidase N-terminal" evidence="9">
    <location>
        <begin position="4"/>
        <end position="117"/>
    </location>
</feature>
<evidence type="ECO:0000313" key="10">
    <source>
        <dbReference type="EMBL" id="GAA4952580.1"/>
    </source>
</evidence>
<dbReference type="InterPro" id="IPR013786">
    <property type="entry name" value="AcylCoA_DH/ox_N"/>
</dbReference>
<dbReference type="Gene3D" id="1.20.140.10">
    <property type="entry name" value="Butyryl-CoA Dehydrogenase, subunit A, domain 3"/>
    <property type="match status" value="1"/>
</dbReference>
<protein>
    <submittedName>
        <fullName evidence="10">Acyl-CoA dehydrogenase family protein</fullName>
    </submittedName>
</protein>
<dbReference type="InterPro" id="IPR006091">
    <property type="entry name" value="Acyl-CoA_Oxase/DH_mid-dom"/>
</dbReference>
<sequence length="395" mass="43872">MNDTQFREQVREFLKSHLSADLRRAGELMTSVFAEYEATMQWHRILYQQGWVAPDWPQEYGGTGWTLSQRYIFQEECKLANAPALLPMGLQMLGPMLIHYGTAEQKEHYLPRILSGEDVWCQGYSEPGAGSDLASLSTSANADGSDYLINGSKIWTSYAQHSNKIFCLVRTSKEGKPQRGISFILIDMASPGIKVDPIVGLDGRVEQCQVFFDNVRVPAKNLVGEENQGWAVAKYLLEFERGGHNFTIDHKKQIAKLKKQIADECTAQGTPRIDDPVFATKLAAVEVDALALEYTELRIKGALLAGQNPGALSSMTKIMGTELGQKFNELSAEVMGLNIAPYQEHALWPQYQGETVGPDYGLTTMAEYINNRASTIYGGTAEIQRDIIAKHVLGL</sequence>
<feature type="domain" description="Acyl-CoA dehydrogenase/oxidase C-terminal" evidence="7">
    <location>
        <begin position="227"/>
        <end position="393"/>
    </location>
</feature>
<evidence type="ECO:0000256" key="6">
    <source>
        <dbReference type="RuleBase" id="RU362125"/>
    </source>
</evidence>